<dbReference type="Pfam" id="PF07940">
    <property type="entry name" value="Hepar_II_III_C"/>
    <property type="match status" value="1"/>
</dbReference>
<dbReference type="Gene3D" id="2.60.40.10">
    <property type="entry name" value="Immunoglobulins"/>
    <property type="match status" value="2"/>
</dbReference>
<feature type="compositionally biased region" description="Basic and acidic residues" evidence="3">
    <location>
        <begin position="1788"/>
        <end position="1799"/>
    </location>
</feature>
<feature type="signal peptide" evidence="4">
    <location>
        <begin position="1"/>
        <end position="30"/>
    </location>
</feature>
<dbReference type="Gene3D" id="2.60.120.260">
    <property type="entry name" value="Galactose-binding domain-like"/>
    <property type="match status" value="4"/>
</dbReference>
<dbReference type="InterPro" id="IPR014756">
    <property type="entry name" value="Ig_E-set"/>
</dbReference>
<feature type="region of interest" description="Disordered" evidence="3">
    <location>
        <begin position="1788"/>
        <end position="1823"/>
    </location>
</feature>
<name>A0ABT6TFG0_9BACL</name>
<keyword evidence="2" id="KW-0378">Hydrolase</keyword>
<dbReference type="InterPro" id="IPR008979">
    <property type="entry name" value="Galactose-bd-like_sf"/>
</dbReference>
<feature type="domain" description="CBM-cenC" evidence="5">
    <location>
        <begin position="192"/>
        <end position="315"/>
    </location>
</feature>
<evidence type="ECO:0000256" key="2">
    <source>
        <dbReference type="ARBA" id="ARBA00022801"/>
    </source>
</evidence>
<feature type="domain" description="Heparinase II/III-like C-terminal" evidence="6">
    <location>
        <begin position="1164"/>
        <end position="1295"/>
    </location>
</feature>
<sequence length="2001" mass="217702">MKKSGISGLLACMMVWSLLAAIGSTGVAVAADYSSELLPNGGMETVAGGKPAQWVQVGADGVIASVTDSAYVKSGLASVKLEDAGTTKSTGFRSAKVPVTPGAIYVGSVYAYDTTGSSQLYLEFWNNANQRIGVQAEWNLTAGRWNQVKITKEAPEGAAYATLLLYQCDSCVAVSYYDDASVREAPPANDLNGDFEIVVDGVPANWSKTDKGTQQSVTDVVYSGAYSVKLEDSATTSGNGYRSIRLPIQAGETYRASAYSYNWSGRSELYLEYWNSAGSRIGVKNLTNNANNVWVPLEVEMKAPAGSTYATVLLYQNDGNLGVSYFDGVIFKKILPLPSINLKNGSFETAAQNKPMNWTEKDGTVSISTEQAKEGGKSVKLSASGGGSAPSLISDPVRVVPGECYAATLQTYVTQGTPSVQLEFYNDNAILLSSVASDGEGAANSWSQLNASSVAPAGAFYAVLRIGMMPGQAGTAYFDDARFRLSADTANFKTRSSYFTPEKVAAARENVIAYKWAADLRNNAVAKADKYLEKGLDYLWEAIPGPQLPRSYGVNQVLGSPITGREIDQYGNYPYKLDPLNDPWKIVDPSSGYKFPTNDFGAYYRSGLDEHGIFQPSLADRSLLVNTLYPEKGPTWGVDDGFGWVDEKGNRYTFIAYYNHWAQWYLDGVIGASIVSLRDAYLYTGDPKYARAGTVVLDRVADVYPDMDTMLHDKTIYLNSHGGSGLGKIVGSIWETILIKEFISAYDAFFPAMDDPELIQFLSEKAEEYRLTNGKETGAEIRRNIEDGLIRQIFPAVKAGQISGNKGTHESTLALAARVFDTLPETKTWLDYMLASDGGGVFNTLVDAVDRDGQGDEGAPGYSGGWLDSYRLIADILDGYDLYPDADLYQNAKFRKMFNANIPLILSDNYFANIGDTGKTGDPGLPSHVFSKTTMLKAFEKYGDPLYAQMAYFLNGNSADGLHLDVFSDKPNDVANQIRGIVAKEGTLDLRSDNLAGQGFAVLRDGVNLSNAFGVSYAFPSMEIVSQTVPAKLFEDSGTMQLEANQAGEAIHYQFTVPDSGDFEIDLLPFRASSYGIYRIAIDGNPIKDMDFSGVNTNQLEVIGNVQLSAGPHQISFVGTGKAASSSNYKMGVRKLLLLDEAAREKRDQAGPQNTLRDFWMHYGRTSSHGHADTLEIGVHSFGLDLSPDLGYPEFADTVDMHRAQWVVNTVSHNTVVVDKSKQNSQWVAQPKHFDDTDSVKLTDVEAPNVYPQTQQYRRTTAMIKIDDENSYGIDFFRVMGGDDHVFSFHGAEGTVTTEGLTMVPQATGTYAGPDVDYGECVDSVCNYTYKGSGFHYLKDVSRDSDPASQFSVDWDIADTWKVLTQPADIHLRLTMLGAVDDVALASGVPPQNKPGNPKTLSYVLAHRSGTNLDSLFTSVIEPYKDNRTIASIESAVVKRDGQAIDGNEAKAVKVTLANGRIDYIVYAQRTDVEYTIDDKLKFKGFIGVYAEKDGKTEYRYVHDGSYIDEIDNEVEPFAGALTGSVIGFTKALAVQNDIVVEMNMNGVSADALAGASIFVANDGVRNGAYRIRGATDLGGNRYKLDIGDITLVRGYKNPANFAEGYRYDIEENAAFRIPLTRQISPITTAAQVSGEQQNGWFTGEATVALSVVYGSDSGSVTTAYRLNEGTAWIPYAAPVAIGNSGIHEIQYRSTDASGYEEPVRSLTVRIDRDAPVSSVKAEGTKGADGVYTSEVSLTLEATDPLSGVERTEYSLVPEGEPIDWKRYDGPIPLDKSGAYELVYRSTDKAGHTEPEKQLSVRIATPSQSAPGKPVLSDDNGHDTGLRDGNYSIKMDMWWGDNGRTYKLYENDILIDTQQMSDRSPNAQSAVTSVVYRNNGTYRYYAELTNAYGTTRSDIHIVEVTQAMPGDPVLSHDNYDGDGSYNVKMNMWWGTNGGTYRLYENGVLIDTQSLTEATPQAQSAVTAVAGRPPGTYEYRCELVNGAGVTSSGTMQVIVKPQ</sequence>
<dbReference type="NCBIfam" id="NF047446">
    <property type="entry name" value="barrel_OmpL47"/>
    <property type="match status" value="1"/>
</dbReference>
<dbReference type="Gene3D" id="2.70.98.70">
    <property type="match status" value="1"/>
</dbReference>
<dbReference type="SUPFAM" id="SSF48230">
    <property type="entry name" value="Chondroitin AC/alginate lyase"/>
    <property type="match status" value="1"/>
</dbReference>
<dbReference type="InterPro" id="IPR012480">
    <property type="entry name" value="Hepar_II_III_C"/>
</dbReference>
<proteinExistence type="predicted"/>
<gene>
    <name evidence="7" type="ORF">KB449_08635</name>
</gene>
<keyword evidence="4" id="KW-0732">Signal</keyword>
<evidence type="ECO:0000313" key="7">
    <source>
        <dbReference type="EMBL" id="MDI4645023.1"/>
    </source>
</evidence>
<dbReference type="InterPro" id="IPR003305">
    <property type="entry name" value="CenC_carb-bd"/>
</dbReference>
<dbReference type="InterPro" id="IPR013783">
    <property type="entry name" value="Ig-like_fold"/>
</dbReference>
<evidence type="ECO:0000259" key="6">
    <source>
        <dbReference type="Pfam" id="PF07940"/>
    </source>
</evidence>
<reference evidence="7" key="1">
    <citation type="submission" date="2023-04" db="EMBL/GenBank/DDBJ databases">
        <title>Comparative genomic analysis of Cohnella hashimotonis sp. nov., isolated from the International Space Station.</title>
        <authorList>
            <person name="Venkateswaran K."/>
            <person name="Simpson A."/>
        </authorList>
    </citation>
    <scope>NUCLEOTIDE SEQUENCE</scope>
    <source>
        <strain evidence="7">F6_2S_P_1</strain>
    </source>
</reference>
<protein>
    <submittedName>
        <fullName evidence="7">Carbohydrate binding domain-containing protein</fullName>
    </submittedName>
</protein>
<dbReference type="RefSeq" id="WP_282907985.1">
    <property type="nucleotide sequence ID" value="NZ_JAGRPV010000001.1"/>
</dbReference>
<dbReference type="Pfam" id="PF02018">
    <property type="entry name" value="CBM_4_9"/>
    <property type="match status" value="1"/>
</dbReference>
<dbReference type="SUPFAM" id="SSF81296">
    <property type="entry name" value="E set domains"/>
    <property type="match status" value="2"/>
</dbReference>
<dbReference type="InterPro" id="IPR058094">
    <property type="entry name" value="Ig-like_OmpL47-like"/>
</dbReference>
<accession>A0ABT6TFG0</accession>
<keyword evidence="8" id="KW-1185">Reference proteome</keyword>
<comment type="caution">
    <text evidence="7">The sequence shown here is derived from an EMBL/GenBank/DDBJ whole genome shotgun (WGS) entry which is preliminary data.</text>
</comment>
<evidence type="ECO:0000256" key="4">
    <source>
        <dbReference type="SAM" id="SignalP"/>
    </source>
</evidence>
<dbReference type="SUPFAM" id="SSF49785">
    <property type="entry name" value="Galactose-binding domain-like"/>
    <property type="match status" value="2"/>
</dbReference>
<comment type="subcellular location">
    <subcellularLocation>
        <location evidence="1">Cell envelope</location>
    </subcellularLocation>
</comment>
<dbReference type="Gene3D" id="1.50.10.100">
    <property type="entry name" value="Chondroitin AC/alginate lyase"/>
    <property type="match status" value="1"/>
</dbReference>
<evidence type="ECO:0000256" key="1">
    <source>
        <dbReference type="ARBA" id="ARBA00004196"/>
    </source>
</evidence>
<evidence type="ECO:0000259" key="5">
    <source>
        <dbReference type="Pfam" id="PF02018"/>
    </source>
</evidence>
<dbReference type="InterPro" id="IPR008929">
    <property type="entry name" value="Chondroitin_lyas"/>
</dbReference>
<feature type="chain" id="PRO_5046980998" evidence="4">
    <location>
        <begin position="31"/>
        <end position="2001"/>
    </location>
</feature>
<dbReference type="Proteomes" id="UP001161691">
    <property type="component" value="Unassembled WGS sequence"/>
</dbReference>
<dbReference type="EMBL" id="JAGRPV010000001">
    <property type="protein sequence ID" value="MDI4645023.1"/>
    <property type="molecule type" value="Genomic_DNA"/>
</dbReference>
<evidence type="ECO:0000256" key="3">
    <source>
        <dbReference type="SAM" id="MobiDB-lite"/>
    </source>
</evidence>
<organism evidence="7 8">
    <name type="scientific">Cohnella hashimotonis</name>
    <dbReference type="NCBI Taxonomy" id="2826895"/>
    <lineage>
        <taxon>Bacteria</taxon>
        <taxon>Bacillati</taxon>
        <taxon>Bacillota</taxon>
        <taxon>Bacilli</taxon>
        <taxon>Bacillales</taxon>
        <taxon>Paenibacillaceae</taxon>
        <taxon>Cohnella</taxon>
    </lineage>
</organism>
<evidence type="ECO:0000313" key="8">
    <source>
        <dbReference type="Proteomes" id="UP001161691"/>
    </source>
</evidence>